<dbReference type="SUPFAM" id="SSF161084">
    <property type="entry name" value="MAPEG domain-like"/>
    <property type="match status" value="1"/>
</dbReference>
<dbReference type="EMBL" id="JAIZAY010000013">
    <property type="protein sequence ID" value="KAJ8030507.1"/>
    <property type="molecule type" value="Genomic_DNA"/>
</dbReference>
<dbReference type="GO" id="GO:0032588">
    <property type="term" value="C:trans-Golgi network membrane"/>
    <property type="evidence" value="ECO:0007669"/>
    <property type="project" value="TreeGrafter"/>
</dbReference>
<keyword evidence="7" id="KW-1185">Reference proteome</keyword>
<sequence>MQRGDHPEQKTVRRAVFLAASIVLTSCYLAVSYAPFLTPNDPSFIIRVVFTIRCLVVSLIPLIFGIGVIGTMRYYDMENMGANPVREKVTYKLDVAKRYLQNTLEQTIVHTVLQLSLSTFLPIVYFPLIPTFITLFVIGRFIFFIGYMDEKRPVNRALGFALTWLTNVFSFLLCVVFLIWKGPFHNLKEHHLEL</sequence>
<accession>A0A9Q1H0G5</accession>
<dbReference type="OrthoDB" id="8887147at2759"/>
<keyword evidence="2 5" id="KW-0812">Transmembrane</keyword>
<evidence type="ECO:0000313" key="7">
    <source>
        <dbReference type="Proteomes" id="UP001152320"/>
    </source>
</evidence>
<dbReference type="InterPro" id="IPR001129">
    <property type="entry name" value="Membr-assoc_MAPEG"/>
</dbReference>
<evidence type="ECO:0000256" key="1">
    <source>
        <dbReference type="ARBA" id="ARBA00004370"/>
    </source>
</evidence>
<evidence type="ECO:0000256" key="2">
    <source>
        <dbReference type="ARBA" id="ARBA00022692"/>
    </source>
</evidence>
<dbReference type="Proteomes" id="UP001152320">
    <property type="component" value="Chromosome 13"/>
</dbReference>
<feature type="transmembrane region" description="Helical" evidence="5">
    <location>
        <begin position="45"/>
        <end position="70"/>
    </location>
</feature>
<keyword evidence="3 5" id="KW-1133">Transmembrane helix</keyword>
<reference evidence="6" key="1">
    <citation type="submission" date="2021-10" db="EMBL/GenBank/DDBJ databases">
        <title>Tropical sea cucumber genome reveals ecological adaptation and Cuvierian tubules defense mechanism.</title>
        <authorList>
            <person name="Chen T."/>
        </authorList>
    </citation>
    <scope>NUCLEOTIDE SEQUENCE</scope>
    <source>
        <strain evidence="6">Nanhai2018</strain>
        <tissue evidence="6">Muscle</tissue>
    </source>
</reference>
<comment type="subcellular location">
    <subcellularLocation>
        <location evidence="1">Membrane</location>
    </subcellularLocation>
</comment>
<protein>
    <submittedName>
        <fullName evidence="6">Transmembrane protein 79</fullName>
    </submittedName>
</protein>
<evidence type="ECO:0000256" key="5">
    <source>
        <dbReference type="SAM" id="Phobius"/>
    </source>
</evidence>
<dbReference type="InterPro" id="IPR023352">
    <property type="entry name" value="MAPEG-like_dom_sf"/>
</dbReference>
<dbReference type="GO" id="GO:0005765">
    <property type="term" value="C:lysosomal membrane"/>
    <property type="evidence" value="ECO:0007669"/>
    <property type="project" value="TreeGrafter"/>
</dbReference>
<dbReference type="PANTHER" id="PTHR31004:SF1">
    <property type="entry name" value="TRANSMEMBRANE PROTEIN 79"/>
    <property type="match status" value="1"/>
</dbReference>
<dbReference type="GO" id="GO:0045055">
    <property type="term" value="P:regulated exocytosis"/>
    <property type="evidence" value="ECO:0007669"/>
    <property type="project" value="TreeGrafter"/>
</dbReference>
<gene>
    <name evidence="6" type="ORF">HOLleu_26951</name>
</gene>
<feature type="transmembrane region" description="Helical" evidence="5">
    <location>
        <begin position="157"/>
        <end position="180"/>
    </location>
</feature>
<dbReference type="Gene3D" id="1.20.120.550">
    <property type="entry name" value="Membrane associated eicosanoid/glutathione metabolism-like domain"/>
    <property type="match status" value="1"/>
</dbReference>
<evidence type="ECO:0000313" key="6">
    <source>
        <dbReference type="EMBL" id="KAJ8030507.1"/>
    </source>
</evidence>
<evidence type="ECO:0000256" key="3">
    <source>
        <dbReference type="ARBA" id="ARBA00022989"/>
    </source>
</evidence>
<dbReference type="PROSITE" id="PS51257">
    <property type="entry name" value="PROKAR_LIPOPROTEIN"/>
    <property type="match status" value="1"/>
</dbReference>
<comment type="caution">
    <text evidence="6">The sequence shown here is derived from an EMBL/GenBank/DDBJ whole genome shotgun (WGS) entry which is preliminary data.</text>
</comment>
<dbReference type="Pfam" id="PF01124">
    <property type="entry name" value="MAPEG"/>
    <property type="match status" value="1"/>
</dbReference>
<keyword evidence="4 5" id="KW-0472">Membrane</keyword>
<feature type="transmembrane region" description="Helical" evidence="5">
    <location>
        <begin position="123"/>
        <end position="145"/>
    </location>
</feature>
<dbReference type="PANTHER" id="PTHR31004">
    <property type="entry name" value="TRANSMEMBRANE PROTEIN 79"/>
    <property type="match status" value="1"/>
</dbReference>
<dbReference type="AlphaFoldDB" id="A0A9Q1H0G5"/>
<name>A0A9Q1H0G5_HOLLE</name>
<organism evidence="6 7">
    <name type="scientific">Holothuria leucospilota</name>
    <name type="common">Black long sea cucumber</name>
    <name type="synonym">Mertensiothuria leucospilota</name>
    <dbReference type="NCBI Taxonomy" id="206669"/>
    <lineage>
        <taxon>Eukaryota</taxon>
        <taxon>Metazoa</taxon>
        <taxon>Echinodermata</taxon>
        <taxon>Eleutherozoa</taxon>
        <taxon>Echinozoa</taxon>
        <taxon>Holothuroidea</taxon>
        <taxon>Aspidochirotacea</taxon>
        <taxon>Aspidochirotida</taxon>
        <taxon>Holothuriidae</taxon>
        <taxon>Holothuria</taxon>
    </lineage>
</organism>
<feature type="transmembrane region" description="Helical" evidence="5">
    <location>
        <begin position="12"/>
        <end position="33"/>
    </location>
</feature>
<evidence type="ECO:0000256" key="4">
    <source>
        <dbReference type="ARBA" id="ARBA00023136"/>
    </source>
</evidence>
<proteinExistence type="predicted"/>